<proteinExistence type="predicted"/>
<sequence>MKKWLAGALFVSLSLNAALLWFITQTRPSAELTELTFTPSAKKPTAVPVASAPSSAAVYSQPTSASVSPIPHLRQLFADNDPDFYPALSAALRAEPENWELLMLEAEWIKQEKPLSDAIIHYYSLLERNPPAQLAKEIRGIIPPLIDNALDKLRLAGEWDTLAQFIEPLFQYAPQNRTFIMQLAESYGRQNKMTLMENVLASVQPDDPQAEAIRASVYKNLASQQPNNDDALSRRAAVSQHAFVMDLEQTGDHFLAPIRLNGRYSRLLVDTGASITTITADVFAQLRQRGNYRDLGKFTLNTAGGQVEARMITLEKVEFGPFTLSDLALMVLPEDTLIGAEGLLGMNILKRFDFRIDQYQSALLLDPIH</sequence>
<dbReference type="AlphaFoldDB" id="A0A1E7ZBW8"/>
<evidence type="ECO:0000313" key="5">
    <source>
        <dbReference type="Proteomes" id="UP000175691"/>
    </source>
</evidence>
<dbReference type="RefSeq" id="WP_070125384.1">
    <property type="nucleotide sequence ID" value="NZ_MDHN01000021.1"/>
</dbReference>
<feature type="chain" id="PRO_5009209730" description="Peptidase A2 domain-containing protein" evidence="2">
    <location>
        <begin position="18"/>
        <end position="369"/>
    </location>
</feature>
<dbReference type="SUPFAM" id="SSF50630">
    <property type="entry name" value="Acid proteases"/>
    <property type="match status" value="1"/>
</dbReference>
<dbReference type="OrthoDB" id="5697241at2"/>
<protein>
    <recommendedName>
        <fullName evidence="3">Peptidase A2 domain-containing protein</fullName>
    </recommendedName>
</protein>
<dbReference type="Proteomes" id="UP000175691">
    <property type="component" value="Unassembled WGS sequence"/>
</dbReference>
<dbReference type="Pfam" id="PF13975">
    <property type="entry name" value="gag-asp_proteas"/>
    <property type="match status" value="1"/>
</dbReference>
<dbReference type="STRING" id="1656094.BFC18_11185"/>
<comment type="caution">
    <text evidence="4">The sequence shown here is derived from an EMBL/GenBank/DDBJ whole genome shotgun (WGS) entry which is preliminary data.</text>
</comment>
<name>A0A1E7ZBW8_9ALTE</name>
<dbReference type="GO" id="GO:0006508">
    <property type="term" value="P:proteolysis"/>
    <property type="evidence" value="ECO:0007669"/>
    <property type="project" value="InterPro"/>
</dbReference>
<dbReference type="EMBL" id="MDHN01000021">
    <property type="protein sequence ID" value="OFC70990.1"/>
    <property type="molecule type" value="Genomic_DNA"/>
</dbReference>
<feature type="domain" description="Peptidase A2" evidence="3">
    <location>
        <begin position="265"/>
        <end position="348"/>
    </location>
</feature>
<dbReference type="PROSITE" id="PS00141">
    <property type="entry name" value="ASP_PROTEASE"/>
    <property type="match status" value="1"/>
</dbReference>
<keyword evidence="2" id="KW-0732">Signal</keyword>
<dbReference type="GO" id="GO:0004190">
    <property type="term" value="F:aspartic-type endopeptidase activity"/>
    <property type="evidence" value="ECO:0007669"/>
    <property type="project" value="InterPro"/>
</dbReference>
<dbReference type="InterPro" id="IPR001995">
    <property type="entry name" value="Peptidase_A2_cat"/>
</dbReference>
<gene>
    <name evidence="4" type="ORF">BFC18_11185</name>
</gene>
<accession>A0A1E7ZBW8</accession>
<evidence type="ECO:0000259" key="3">
    <source>
        <dbReference type="PROSITE" id="PS50175"/>
    </source>
</evidence>
<dbReference type="InterPro" id="IPR001969">
    <property type="entry name" value="Aspartic_peptidase_AS"/>
</dbReference>
<feature type="signal peptide" evidence="2">
    <location>
        <begin position="1"/>
        <end position="17"/>
    </location>
</feature>
<dbReference type="CDD" id="cd05483">
    <property type="entry name" value="retropepsin_like_bacteria"/>
    <property type="match status" value="1"/>
</dbReference>
<reference evidence="4 5" key="1">
    <citation type="submission" date="2016-08" db="EMBL/GenBank/DDBJ databases">
        <authorList>
            <person name="Seilhamer J.J."/>
        </authorList>
    </citation>
    <scope>NUCLEOTIDE SEQUENCE [LARGE SCALE GENOMIC DNA]</scope>
    <source>
        <strain evidence="4 5">KCTC 42603</strain>
    </source>
</reference>
<evidence type="ECO:0000256" key="1">
    <source>
        <dbReference type="ARBA" id="ARBA00022801"/>
    </source>
</evidence>
<evidence type="ECO:0000256" key="2">
    <source>
        <dbReference type="SAM" id="SignalP"/>
    </source>
</evidence>
<dbReference type="PROSITE" id="PS50175">
    <property type="entry name" value="ASP_PROT_RETROV"/>
    <property type="match status" value="1"/>
</dbReference>
<keyword evidence="1" id="KW-0378">Hydrolase</keyword>
<dbReference type="InterPro" id="IPR021109">
    <property type="entry name" value="Peptidase_aspartic_dom_sf"/>
</dbReference>
<evidence type="ECO:0000313" key="4">
    <source>
        <dbReference type="EMBL" id="OFC70990.1"/>
    </source>
</evidence>
<dbReference type="Gene3D" id="2.40.70.10">
    <property type="entry name" value="Acid Proteases"/>
    <property type="match status" value="1"/>
</dbReference>
<dbReference type="InterPro" id="IPR034122">
    <property type="entry name" value="Retropepsin-like_bacterial"/>
</dbReference>
<keyword evidence="5" id="KW-1185">Reference proteome</keyword>
<organism evidence="4 5">
    <name type="scientific">Alteromonas confluentis</name>
    <dbReference type="NCBI Taxonomy" id="1656094"/>
    <lineage>
        <taxon>Bacteria</taxon>
        <taxon>Pseudomonadati</taxon>
        <taxon>Pseudomonadota</taxon>
        <taxon>Gammaproteobacteria</taxon>
        <taxon>Alteromonadales</taxon>
        <taxon>Alteromonadaceae</taxon>
        <taxon>Alteromonas/Salinimonas group</taxon>
        <taxon>Alteromonas</taxon>
    </lineage>
</organism>